<evidence type="ECO:0000313" key="1">
    <source>
        <dbReference type="EMBL" id="GAA1096595.1"/>
    </source>
</evidence>
<sequence length="68" mass="7552">MGRLRLHSLGLFFGIIFLASLIGQASAGWHAFNAEQAAEGLGTLTFWRYLVSADFAVDVSENWQSEYL</sequence>
<name>A0ABP4E7F3_9ACTN</name>
<dbReference type="Pfam" id="PF20554">
    <property type="entry name" value="DUF6766"/>
    <property type="match status" value="1"/>
</dbReference>
<reference evidence="2" key="1">
    <citation type="journal article" date="2019" name="Int. J. Syst. Evol. Microbiol.">
        <title>The Global Catalogue of Microorganisms (GCM) 10K type strain sequencing project: providing services to taxonomists for standard genome sequencing and annotation.</title>
        <authorList>
            <consortium name="The Broad Institute Genomics Platform"/>
            <consortium name="The Broad Institute Genome Sequencing Center for Infectious Disease"/>
            <person name="Wu L."/>
            <person name="Ma J."/>
        </authorList>
    </citation>
    <scope>NUCLEOTIDE SEQUENCE [LARGE SCALE GENOMIC DNA]</scope>
    <source>
        <strain evidence="2">JCM 13008</strain>
    </source>
</reference>
<dbReference type="EMBL" id="BAAALG010000003">
    <property type="protein sequence ID" value="GAA1096595.1"/>
    <property type="molecule type" value="Genomic_DNA"/>
</dbReference>
<evidence type="ECO:0000313" key="2">
    <source>
        <dbReference type="Proteomes" id="UP001501581"/>
    </source>
</evidence>
<organism evidence="1 2">
    <name type="scientific">Nocardioides dubius</name>
    <dbReference type="NCBI Taxonomy" id="317019"/>
    <lineage>
        <taxon>Bacteria</taxon>
        <taxon>Bacillati</taxon>
        <taxon>Actinomycetota</taxon>
        <taxon>Actinomycetes</taxon>
        <taxon>Propionibacteriales</taxon>
        <taxon>Nocardioidaceae</taxon>
        <taxon>Nocardioides</taxon>
    </lineage>
</organism>
<protein>
    <submittedName>
        <fullName evidence="1">Uncharacterized protein</fullName>
    </submittedName>
</protein>
<accession>A0ABP4E7F3</accession>
<dbReference type="Proteomes" id="UP001501581">
    <property type="component" value="Unassembled WGS sequence"/>
</dbReference>
<proteinExistence type="predicted"/>
<dbReference type="InterPro" id="IPR046657">
    <property type="entry name" value="DUF6766"/>
</dbReference>
<keyword evidence="2" id="KW-1185">Reference proteome</keyword>
<comment type="caution">
    <text evidence="1">The sequence shown here is derived from an EMBL/GenBank/DDBJ whole genome shotgun (WGS) entry which is preliminary data.</text>
</comment>
<gene>
    <name evidence="1" type="ORF">GCM10009668_11620</name>
</gene>